<reference evidence="2 3" key="1">
    <citation type="submission" date="2017-02" db="EMBL/GenBank/DDBJ databases">
        <title>Genomic diversity within the haloalkaliphilic genus Thioalkalivibrio.</title>
        <authorList>
            <person name="Ahn A.-C."/>
            <person name="Meier-Kolthoff J."/>
            <person name="Overmars L."/>
            <person name="Richter M."/>
            <person name="Woyke T."/>
            <person name="Sorokin D.Y."/>
            <person name="Muyzer G."/>
        </authorList>
    </citation>
    <scope>NUCLEOTIDE SEQUENCE [LARGE SCALE GENOMIC DNA]</scope>
    <source>
        <strain evidence="2 3">ALJD</strain>
    </source>
</reference>
<feature type="domain" description="STAS" evidence="1">
    <location>
        <begin position="14"/>
        <end position="107"/>
    </location>
</feature>
<dbReference type="RefSeq" id="WP_077278007.1">
    <property type="nucleotide sequence ID" value="NZ_MVBK01000027.1"/>
</dbReference>
<dbReference type="OrthoDB" id="5297990at2"/>
<gene>
    <name evidence="2" type="ORF">B1C78_04820</name>
</gene>
<dbReference type="EMBL" id="MVBK01000027">
    <property type="protein sequence ID" value="OOG26485.1"/>
    <property type="molecule type" value="Genomic_DNA"/>
</dbReference>
<dbReference type="PANTHER" id="PTHR35849:SF1">
    <property type="entry name" value="INTERMEMBRANE PHOSPHOLIPID TRANSPORT SYSTEM BINDING PROTEIN MLAB"/>
    <property type="match status" value="1"/>
</dbReference>
<comment type="caution">
    <text evidence="2">The sequence shown here is derived from an EMBL/GenBank/DDBJ whole genome shotgun (WGS) entry which is preliminary data.</text>
</comment>
<dbReference type="STRING" id="108003.B1C78_04820"/>
<organism evidence="2 3">
    <name type="scientific">Thioalkalivibrio denitrificans</name>
    <dbReference type="NCBI Taxonomy" id="108003"/>
    <lineage>
        <taxon>Bacteria</taxon>
        <taxon>Pseudomonadati</taxon>
        <taxon>Pseudomonadota</taxon>
        <taxon>Gammaproteobacteria</taxon>
        <taxon>Chromatiales</taxon>
        <taxon>Ectothiorhodospiraceae</taxon>
        <taxon>Thioalkalivibrio</taxon>
    </lineage>
</organism>
<dbReference type="PROSITE" id="PS50801">
    <property type="entry name" value="STAS"/>
    <property type="match status" value="1"/>
</dbReference>
<dbReference type="SUPFAM" id="SSF52091">
    <property type="entry name" value="SpoIIaa-like"/>
    <property type="match status" value="1"/>
</dbReference>
<dbReference type="CDD" id="cd07043">
    <property type="entry name" value="STAS_anti-anti-sigma_factors"/>
    <property type="match status" value="1"/>
</dbReference>
<dbReference type="InterPro" id="IPR058548">
    <property type="entry name" value="MlaB-like_STAS"/>
</dbReference>
<dbReference type="PANTHER" id="PTHR35849">
    <property type="entry name" value="BLR2341 PROTEIN"/>
    <property type="match status" value="1"/>
</dbReference>
<dbReference type="Gene3D" id="3.30.750.24">
    <property type="entry name" value="STAS domain"/>
    <property type="match status" value="1"/>
</dbReference>
<dbReference type="InterPro" id="IPR002645">
    <property type="entry name" value="STAS_dom"/>
</dbReference>
<dbReference type="AlphaFoldDB" id="A0A1V3NN29"/>
<evidence type="ECO:0000313" key="3">
    <source>
        <dbReference type="Proteomes" id="UP000189462"/>
    </source>
</evidence>
<dbReference type="InterPro" id="IPR052746">
    <property type="entry name" value="MlaB_ABC_Transporter"/>
</dbReference>
<keyword evidence="3" id="KW-1185">Reference proteome</keyword>
<sequence>MSATPSIRQADGNLQVAGRLGFATVADLWAQALPLFRDGSGAYELDVSGVEHVDSAGVALLVEWMRLARERGAGFSIVGAPQAMKDLIRLADLEGLLPVTSFRQDPA</sequence>
<evidence type="ECO:0000313" key="2">
    <source>
        <dbReference type="EMBL" id="OOG26485.1"/>
    </source>
</evidence>
<dbReference type="Pfam" id="PF13466">
    <property type="entry name" value="STAS_2"/>
    <property type="match status" value="1"/>
</dbReference>
<dbReference type="InterPro" id="IPR036513">
    <property type="entry name" value="STAS_dom_sf"/>
</dbReference>
<proteinExistence type="predicted"/>
<accession>A0A1V3NN29</accession>
<dbReference type="Proteomes" id="UP000189462">
    <property type="component" value="Unassembled WGS sequence"/>
</dbReference>
<name>A0A1V3NN29_9GAMM</name>
<protein>
    <submittedName>
        <fullName evidence="2">Anti-anti-sigma factor</fullName>
    </submittedName>
</protein>
<evidence type="ECO:0000259" key="1">
    <source>
        <dbReference type="PROSITE" id="PS50801"/>
    </source>
</evidence>